<evidence type="ECO:0000313" key="5">
    <source>
        <dbReference type="EMBL" id="TDQ58917.1"/>
    </source>
</evidence>
<dbReference type="InterPro" id="IPR011990">
    <property type="entry name" value="TPR-like_helical_dom_sf"/>
</dbReference>
<comment type="similarity">
    <text evidence="1">Belongs to the AfsR/DnrI/RedD regulatory family.</text>
</comment>
<comment type="caution">
    <text evidence="5">The sequence shown here is derived from an EMBL/GenBank/DDBJ whole genome shotgun (WGS) entry which is preliminary data.</text>
</comment>
<feature type="domain" description="OmpR/PhoB-type" evidence="4">
    <location>
        <begin position="2"/>
        <end position="105"/>
    </location>
</feature>
<dbReference type="GO" id="GO:0003677">
    <property type="term" value="F:DNA binding"/>
    <property type="evidence" value="ECO:0007669"/>
    <property type="project" value="UniProtKB-UniRule"/>
</dbReference>
<dbReference type="GO" id="GO:0006355">
    <property type="term" value="P:regulation of DNA-templated transcription"/>
    <property type="evidence" value="ECO:0007669"/>
    <property type="project" value="InterPro"/>
</dbReference>
<dbReference type="InterPro" id="IPR027417">
    <property type="entry name" value="P-loop_NTPase"/>
</dbReference>
<keyword evidence="2 3" id="KW-0238">DNA-binding</keyword>
<accession>A0A4R6VAE8</accession>
<protein>
    <submittedName>
        <fullName evidence="5">Putative ATPase</fullName>
    </submittedName>
</protein>
<gene>
    <name evidence="5" type="ORF">EV188_104666</name>
</gene>
<dbReference type="CDD" id="cd15831">
    <property type="entry name" value="BTAD"/>
    <property type="match status" value="1"/>
</dbReference>
<dbReference type="PANTHER" id="PTHR47691:SF3">
    <property type="entry name" value="HTH-TYPE TRANSCRIPTIONAL REGULATOR RV0890C-RELATED"/>
    <property type="match status" value="1"/>
</dbReference>
<evidence type="ECO:0000256" key="1">
    <source>
        <dbReference type="ARBA" id="ARBA00005820"/>
    </source>
</evidence>
<dbReference type="SUPFAM" id="SSF46894">
    <property type="entry name" value="C-terminal effector domain of the bipartite response regulators"/>
    <property type="match status" value="1"/>
</dbReference>
<dbReference type="Pfam" id="PF03704">
    <property type="entry name" value="BTAD"/>
    <property type="match status" value="1"/>
</dbReference>
<dbReference type="PRINTS" id="PR00364">
    <property type="entry name" value="DISEASERSIST"/>
</dbReference>
<dbReference type="SMART" id="SM01043">
    <property type="entry name" value="BTAD"/>
    <property type="match status" value="1"/>
</dbReference>
<sequence>MGRAADSGSVRFLDLGDLMVEVDGEVRAPGGRRPAAALAVLLVHSNRAVSVDALSDAVWDDGRPRSVSTLESHLWRLRQVLEPGRRPGEPWSLLVTEPGGYRLRVATEQVDSLRFAVLVEEAGTLLGRGEAGPALERCESAGALWRGRPLASLADRPWATPTVARLEELRAQLAERHVDALLDLGRPEQALLELESALGDHPLREHLWARRMLAAYRAGRTDDALATYHRARSLLVAELGTEPTDELRDLHRRVLADDPSLRAVTAGPAARRTPDPDLPRWSSRLVGRERELERLTSLLGRSSLVTVHGSAGVGKTRLAVEAAHQVADNFPDGVWFVDLTGARDGDQVLDAITTALSLAAPATGSPLGAVHAFLRDRSGLLLLDDCEHVLGEVAALVEPLCRAAPRLGLIVTSRERLDLAGETLVDVPPLAVTDDDRPGGTALDLFLDRWEAVTGPTDPDDLVAARRVCEAVEGVPLALELAAARAGTFTLAEIAEQTERDPSTLSALGRRRRGAQPTVYGAVERSHRLLDDDARLLHRRLAVLPGPFTAATAAAVAEVTPVVAADLLADLTHRSMVVARGPAGPGRPSRFSQLTIVRAHAARALADAEETAAAQDRRDAWIARLAAEGRPRLGTPEDLARSRALADDAAALRSTLQHTLIEIPSLRGAEIMAGLGALFWFQHDATLEGSRWIEIAHALCTGRPGGVAGVTALQVAVAAATARAFAGGLDRAAPLCDQALQDLAGAHLDAEQELLTGDALVVLSTALGFSGAPERAAAALGAAADIVARTADPTLTLVSRVRARMAELGRGDPAGVLVTLAEAYRDAVTVDNWFGAWIASAIAHTAALAAGDPTTALAWSDTCLAVVDRTGRQQAPLQLELRANTLALLDRHDEALRVYVAAQAQVDRAGLPWPTAVGTEALLDRTRAAIPPDVAERIARGAARLTVADFRAPVVIDDRPAGRSAGPARG</sequence>
<dbReference type="Gene3D" id="3.40.50.300">
    <property type="entry name" value="P-loop containing nucleotide triphosphate hydrolases"/>
    <property type="match status" value="1"/>
</dbReference>
<dbReference type="Pfam" id="PF00931">
    <property type="entry name" value="NB-ARC"/>
    <property type="match status" value="1"/>
</dbReference>
<dbReference type="InterPro" id="IPR001867">
    <property type="entry name" value="OmpR/PhoB-type_DNA-bd"/>
</dbReference>
<dbReference type="EMBL" id="SNYO01000004">
    <property type="protein sequence ID" value="TDQ58917.1"/>
    <property type="molecule type" value="Genomic_DNA"/>
</dbReference>
<evidence type="ECO:0000259" key="4">
    <source>
        <dbReference type="PROSITE" id="PS51755"/>
    </source>
</evidence>
<dbReference type="GO" id="GO:0000160">
    <property type="term" value="P:phosphorelay signal transduction system"/>
    <property type="evidence" value="ECO:0007669"/>
    <property type="project" value="InterPro"/>
</dbReference>
<proteinExistence type="inferred from homology"/>
<keyword evidence="6" id="KW-1185">Reference proteome</keyword>
<dbReference type="SUPFAM" id="SSF48452">
    <property type="entry name" value="TPR-like"/>
    <property type="match status" value="1"/>
</dbReference>
<dbReference type="Gene3D" id="1.25.40.10">
    <property type="entry name" value="Tetratricopeptide repeat domain"/>
    <property type="match status" value="1"/>
</dbReference>
<dbReference type="Proteomes" id="UP000295705">
    <property type="component" value="Unassembled WGS sequence"/>
</dbReference>
<name>A0A4R6VAE8_9PSEU</name>
<dbReference type="RefSeq" id="WP_133827694.1">
    <property type="nucleotide sequence ID" value="NZ_BAABHR010000033.1"/>
</dbReference>
<dbReference type="PROSITE" id="PS51755">
    <property type="entry name" value="OMPR_PHOB"/>
    <property type="match status" value="1"/>
</dbReference>
<dbReference type="InterPro" id="IPR016032">
    <property type="entry name" value="Sig_transdc_resp-reg_C-effctor"/>
</dbReference>
<reference evidence="5 6" key="1">
    <citation type="submission" date="2019-03" db="EMBL/GenBank/DDBJ databases">
        <title>Genomic Encyclopedia of Type Strains, Phase IV (KMG-IV): sequencing the most valuable type-strain genomes for metagenomic binning, comparative biology and taxonomic classification.</title>
        <authorList>
            <person name="Goeker M."/>
        </authorList>
    </citation>
    <scope>NUCLEOTIDE SEQUENCE [LARGE SCALE GENOMIC DNA]</scope>
    <source>
        <strain evidence="5 6">DSM 45775</strain>
    </source>
</reference>
<feature type="DNA-binding region" description="OmpR/PhoB-type" evidence="3">
    <location>
        <begin position="2"/>
        <end position="105"/>
    </location>
</feature>
<dbReference type="SUPFAM" id="SSF52540">
    <property type="entry name" value="P-loop containing nucleoside triphosphate hydrolases"/>
    <property type="match status" value="1"/>
</dbReference>
<dbReference type="InterPro" id="IPR002182">
    <property type="entry name" value="NB-ARC"/>
</dbReference>
<dbReference type="InterPro" id="IPR005158">
    <property type="entry name" value="BTAD"/>
</dbReference>
<dbReference type="InterPro" id="IPR036388">
    <property type="entry name" value="WH-like_DNA-bd_sf"/>
</dbReference>
<evidence type="ECO:0000313" key="6">
    <source>
        <dbReference type="Proteomes" id="UP000295705"/>
    </source>
</evidence>
<dbReference type="OrthoDB" id="5244210at2"/>
<evidence type="ECO:0000256" key="2">
    <source>
        <dbReference type="ARBA" id="ARBA00023125"/>
    </source>
</evidence>
<dbReference type="SMART" id="SM00862">
    <property type="entry name" value="Trans_reg_C"/>
    <property type="match status" value="1"/>
</dbReference>
<organism evidence="5 6">
    <name type="scientific">Actinomycetospora succinea</name>
    <dbReference type="NCBI Taxonomy" id="663603"/>
    <lineage>
        <taxon>Bacteria</taxon>
        <taxon>Bacillati</taxon>
        <taxon>Actinomycetota</taxon>
        <taxon>Actinomycetes</taxon>
        <taxon>Pseudonocardiales</taxon>
        <taxon>Pseudonocardiaceae</taxon>
        <taxon>Actinomycetospora</taxon>
    </lineage>
</organism>
<dbReference type="AlphaFoldDB" id="A0A4R6VAE8"/>
<dbReference type="PANTHER" id="PTHR47691">
    <property type="entry name" value="REGULATOR-RELATED"/>
    <property type="match status" value="1"/>
</dbReference>
<dbReference type="Pfam" id="PF00486">
    <property type="entry name" value="Trans_reg_C"/>
    <property type="match status" value="1"/>
</dbReference>
<dbReference type="Gene3D" id="1.10.10.10">
    <property type="entry name" value="Winged helix-like DNA-binding domain superfamily/Winged helix DNA-binding domain"/>
    <property type="match status" value="1"/>
</dbReference>
<evidence type="ECO:0000256" key="3">
    <source>
        <dbReference type="PROSITE-ProRule" id="PRU01091"/>
    </source>
</evidence>